<evidence type="ECO:0000256" key="7">
    <source>
        <dbReference type="ARBA" id="ARBA00022892"/>
    </source>
</evidence>
<dbReference type="OMA" id="PIAVEWM"/>
<evidence type="ECO:0000313" key="10">
    <source>
        <dbReference type="EMBL" id="EDO07212.1"/>
    </source>
</evidence>
<accession>A7ARP3</accession>
<keyword evidence="4 9" id="KW-0853">WD repeat</keyword>
<evidence type="ECO:0000256" key="2">
    <source>
        <dbReference type="ARBA" id="ARBA00009358"/>
    </source>
</evidence>
<dbReference type="SMART" id="SM00320">
    <property type="entry name" value="WD40"/>
    <property type="match status" value="5"/>
</dbReference>
<keyword evidence="7" id="KW-0931">ER-Golgi transport</keyword>
<dbReference type="Gene3D" id="1.25.40.1030">
    <property type="match status" value="1"/>
</dbReference>
<keyword evidence="11" id="KW-1185">Reference proteome</keyword>
<dbReference type="Proteomes" id="UP000002173">
    <property type="component" value="Unassembled WGS sequence"/>
</dbReference>
<evidence type="ECO:0000313" key="11">
    <source>
        <dbReference type="Proteomes" id="UP000002173"/>
    </source>
</evidence>
<dbReference type="InParanoid" id="A7ARP3"/>
<dbReference type="RefSeq" id="XP_001610780.1">
    <property type="nucleotide sequence ID" value="XM_001610730.1"/>
</dbReference>
<evidence type="ECO:0000256" key="4">
    <source>
        <dbReference type="ARBA" id="ARBA00022574"/>
    </source>
</evidence>
<dbReference type="VEuPathDB" id="PiroplasmaDB:BBOV_IV008580"/>
<reference evidence="10 11" key="1">
    <citation type="journal article" date="2007" name="PLoS Pathog.">
        <title>Genome sequence of Babesia bovis and comparative analysis of apicomplexan hemoprotozoa.</title>
        <authorList>
            <person name="Brayton K.A."/>
            <person name="Lau A.O.T."/>
            <person name="Herndon D.R."/>
            <person name="Hannick L."/>
            <person name="Kappmeyer L.S."/>
            <person name="Berens S.J."/>
            <person name="Bidwell S.L."/>
            <person name="Brown W.C."/>
            <person name="Crabtree J."/>
            <person name="Fadrosh D."/>
            <person name="Feldblum T."/>
            <person name="Forberger H.A."/>
            <person name="Haas B.J."/>
            <person name="Howell J.M."/>
            <person name="Khouri H."/>
            <person name="Koo H."/>
            <person name="Mann D.J."/>
            <person name="Norimine J."/>
            <person name="Paulsen I.T."/>
            <person name="Radune D."/>
            <person name="Ren Q."/>
            <person name="Smith R.K. Jr."/>
            <person name="Suarez C.E."/>
            <person name="White O."/>
            <person name="Wortman J.R."/>
            <person name="Knowles D.P. Jr."/>
            <person name="McElwain T.F."/>
            <person name="Nene V.M."/>
        </authorList>
    </citation>
    <scope>NUCLEOTIDE SEQUENCE [LARGE SCALE GENOMIC DNA]</scope>
    <source>
        <strain evidence="10">T2Bo</strain>
    </source>
</reference>
<dbReference type="Gene3D" id="2.130.10.10">
    <property type="entry name" value="YVTN repeat-like/Quinoprotein amine dehydrogenase"/>
    <property type="match status" value="1"/>
</dbReference>
<dbReference type="GO" id="GO:0070971">
    <property type="term" value="C:endoplasmic reticulum exit site"/>
    <property type="evidence" value="ECO:0007669"/>
    <property type="project" value="TreeGrafter"/>
</dbReference>
<dbReference type="STRING" id="5865.A7ARP3"/>
<dbReference type="PANTHER" id="PTHR13923">
    <property type="entry name" value="SEC31-RELATED PROTEIN"/>
    <property type="match status" value="1"/>
</dbReference>
<feature type="repeat" description="WD" evidence="9">
    <location>
        <begin position="310"/>
        <end position="345"/>
    </location>
</feature>
<evidence type="ECO:0000256" key="1">
    <source>
        <dbReference type="ARBA" id="ARBA00004240"/>
    </source>
</evidence>
<evidence type="ECO:0000256" key="9">
    <source>
        <dbReference type="PROSITE-ProRule" id="PRU00221"/>
    </source>
</evidence>
<dbReference type="SUPFAM" id="SSF50978">
    <property type="entry name" value="WD40 repeat-like"/>
    <property type="match status" value="1"/>
</dbReference>
<dbReference type="PROSITE" id="PS50082">
    <property type="entry name" value="WD_REPEATS_2"/>
    <property type="match status" value="1"/>
</dbReference>
<dbReference type="PANTHER" id="PTHR13923:SF11">
    <property type="entry name" value="SECRETORY 31, ISOFORM D"/>
    <property type="match status" value="1"/>
</dbReference>
<dbReference type="AlphaFoldDB" id="A7ARP3"/>
<dbReference type="KEGG" id="bbo:BBOV_IV008580"/>
<comment type="similarity">
    <text evidence="2">Belongs to the WD repeat SEC31 family.</text>
</comment>
<evidence type="ECO:0000256" key="6">
    <source>
        <dbReference type="ARBA" id="ARBA00022824"/>
    </source>
</evidence>
<keyword evidence="6" id="KW-0256">Endoplasmic reticulum</keyword>
<keyword evidence="8" id="KW-0653">Protein transport</keyword>
<evidence type="ECO:0000256" key="8">
    <source>
        <dbReference type="ARBA" id="ARBA00022927"/>
    </source>
</evidence>
<keyword evidence="3" id="KW-0813">Transport</keyword>
<dbReference type="eggNOG" id="KOG0307">
    <property type="taxonomic scope" value="Eukaryota"/>
</dbReference>
<keyword evidence="5" id="KW-0677">Repeat</keyword>
<organism evidence="10 11">
    <name type="scientific">Babesia bovis</name>
    <dbReference type="NCBI Taxonomy" id="5865"/>
    <lineage>
        <taxon>Eukaryota</taxon>
        <taxon>Sar</taxon>
        <taxon>Alveolata</taxon>
        <taxon>Apicomplexa</taxon>
        <taxon>Aconoidasida</taxon>
        <taxon>Piroplasmida</taxon>
        <taxon>Babesiidae</taxon>
        <taxon>Babesia</taxon>
    </lineage>
</organism>
<comment type="caution">
    <text evidence="10">The sequence shown here is derived from an EMBL/GenBank/DDBJ whole genome shotgun (WGS) entry which is preliminary data.</text>
</comment>
<name>A7ARP3_BABBO</name>
<dbReference type="GO" id="GO:0005198">
    <property type="term" value="F:structural molecule activity"/>
    <property type="evidence" value="ECO:0007669"/>
    <property type="project" value="TreeGrafter"/>
</dbReference>
<reference evidence="11" key="3">
    <citation type="journal article" date="2021" name="Int. J. Parasitol.">
        <title>Comparative analysis of gene expression between Babesia bovis blood stages and kinetes allowed by improved genome annotation.</title>
        <authorList>
            <person name="Ueti M.W."/>
            <person name="Johnson W.C."/>
            <person name="Kappmeyer L.S."/>
            <person name="Herndon D.R."/>
            <person name="Mousel M.R."/>
            <person name="Reif K.E."/>
            <person name="Taus N.S."/>
            <person name="Ifeonu O.O."/>
            <person name="Silva J.C."/>
            <person name="Suarez C.E."/>
            <person name="Brayton K.A."/>
        </authorList>
    </citation>
    <scope>NUCLEOTIDE SEQUENCE [LARGE SCALE GENOMIC DNA]</scope>
</reference>
<dbReference type="InterPro" id="IPR001680">
    <property type="entry name" value="WD40_rpt"/>
</dbReference>
<dbReference type="GO" id="GO:0007029">
    <property type="term" value="P:endoplasmic reticulum organization"/>
    <property type="evidence" value="ECO:0007669"/>
    <property type="project" value="TreeGrafter"/>
</dbReference>
<reference evidence="11" key="2">
    <citation type="journal article" date="2020" name="Data Brief">
        <title>Transcriptome dataset of Babesia bovis life stages within vertebrate and invertebrate hosts.</title>
        <authorList>
            <person name="Ueti M.W."/>
            <person name="Johnson W.C."/>
            <person name="Kappmeyer L.S."/>
            <person name="Herndon D.R."/>
            <person name="Mousel M.R."/>
            <person name="Reif K.E."/>
            <person name="Taus N.S."/>
            <person name="Ifeonu O.O."/>
            <person name="Silva J.C."/>
            <person name="Suarez C.E."/>
            <person name="Brayton K.A."/>
        </authorList>
    </citation>
    <scope>NUCLEOTIDE SEQUENCE [LARGE SCALE GENOMIC DNA]</scope>
</reference>
<dbReference type="FunCoup" id="A7ARP3">
    <property type="interactions" value="124"/>
</dbReference>
<dbReference type="GO" id="GO:0030127">
    <property type="term" value="C:COPII vesicle coat"/>
    <property type="evidence" value="ECO:0007669"/>
    <property type="project" value="TreeGrafter"/>
</dbReference>
<dbReference type="InterPro" id="IPR040251">
    <property type="entry name" value="SEC31-like"/>
</dbReference>
<dbReference type="GO" id="GO:0090110">
    <property type="term" value="P:COPII-coated vesicle cargo loading"/>
    <property type="evidence" value="ECO:0007669"/>
    <property type="project" value="TreeGrafter"/>
</dbReference>
<evidence type="ECO:0000256" key="5">
    <source>
        <dbReference type="ARBA" id="ARBA00022737"/>
    </source>
</evidence>
<sequence>MKGYGLFSPFASTTGSILLAPCYDENSGIGSPHLSSNEKVLKLLGFEIKEQKETTGNIFDLHFDSSINYNAFGNDNPFTNPNDEFGDYGHSNSSVGIGVFTTYHSVDAGCFDGHLSAIVWMEMTGAHGMIAIGTTEGDVYLLDGNAIAEGDAARVISKTKVCNTPIKRLSYNAKTNMLAVASVDGQISVCELTNPSEPKVIDTSYGKWRVGLVTGLSWNHRLGHILATSGSAVGPSGAMSPSDSSGLVVWDLKARKPASSFRDPSGRTNPIAVEWMAEQMTQLVVGYGDDRSPALQLWDLRNCSVPLKEVRGHTMGLTSLAICPQDPNILITSGRDDHTRCWTLDATKGPFHAISSMQTGALSHHKRVQWHPHVPGLFLAQNTDDDISVHNVMCMTQEESYMPSWVRNTSGVISGFAASVTTWNAAGAIKEYTLSTNVDEETSKALDDSLQLFCNLADSKDLESVCEQRISSAENEFERLTWSMMHAIHKGNAEAIVTTLGFKMPEPQLESNISAASQQIASGQIGQPDITGFNDPFSSTPLNDDDGEAFFNSLSSKTNENSVEFVGQSPSTEEDTLTIQGEPMRIVEPSSYLNWGEDDLCSKVVVGDFEGAASLCLERGRTTEALFLAYVGGIDLWLKVAADITNKMDNPLLRTLHLIMKDETHMIVEQCPLDRWREALVYIITNSMDVHETYSELCRILGNRLYTSFQQGNREHVLPASILFMCSGDVSRVLECWEHLEKGKNALHILGESVIRTTALSLSIPGNTSTDCVGRKAVMLAETFVEFGDLNKAVQCLSLPLISGCPQVISLLGRIKGMGSYVPPDQPVANIHRQIPSSPAQPAPRTTGDYKTAPGAVAGAMYPGMPVPWPLPTATQQKVSRTRSTEDANRKIIAKSAAALPQQERMKPADLEFATKVLGSLISQADTTRAAQDNRRRIAELMSSLENGEQSVEANNLILTMCRAIHSGDHVNANIILSTISTKLWNTANKNWIMCLKRIVPR</sequence>
<dbReference type="Gene3D" id="1.20.940.10">
    <property type="entry name" value="Functional domain of the splicing factor Prp18"/>
    <property type="match status" value="1"/>
</dbReference>
<gene>
    <name evidence="10" type="ORF">BBOV_IV008580</name>
</gene>
<comment type="subcellular location">
    <subcellularLocation>
        <location evidence="1">Endoplasmic reticulum</location>
    </subcellularLocation>
</comment>
<dbReference type="EMBL" id="AAXT01000002">
    <property type="protein sequence ID" value="EDO07212.1"/>
    <property type="molecule type" value="Genomic_DNA"/>
</dbReference>
<dbReference type="GO" id="GO:0015031">
    <property type="term" value="P:protein transport"/>
    <property type="evidence" value="ECO:0007669"/>
    <property type="project" value="UniProtKB-KW"/>
</dbReference>
<proteinExistence type="inferred from homology"/>
<dbReference type="InterPro" id="IPR036322">
    <property type="entry name" value="WD40_repeat_dom_sf"/>
</dbReference>
<dbReference type="GeneID" id="5479014"/>
<dbReference type="InterPro" id="IPR015943">
    <property type="entry name" value="WD40/YVTN_repeat-like_dom_sf"/>
</dbReference>
<protein>
    <submittedName>
        <fullName evidence="10">Uncharacterized protein</fullName>
    </submittedName>
</protein>
<evidence type="ECO:0000256" key="3">
    <source>
        <dbReference type="ARBA" id="ARBA00022448"/>
    </source>
</evidence>